<feature type="domain" description="Stannin unstructured linker" evidence="3">
    <location>
        <begin position="34"/>
        <end position="59"/>
    </location>
</feature>
<dbReference type="InterPro" id="IPR015136">
    <property type="entry name" value="SNN_linker"/>
</dbReference>
<dbReference type="Proteomes" id="UP001356427">
    <property type="component" value="Unassembled WGS sequence"/>
</dbReference>
<dbReference type="CDD" id="cd20257">
    <property type="entry name" value="Stannin"/>
    <property type="match status" value="1"/>
</dbReference>
<evidence type="ECO:0000259" key="3">
    <source>
        <dbReference type="Pfam" id="PF09050"/>
    </source>
</evidence>
<accession>A0AAN8LLH5</accession>
<feature type="transmembrane region" description="Helical" evidence="1">
    <location>
        <begin position="12"/>
        <end position="38"/>
    </location>
</feature>
<evidence type="ECO:0008006" key="7">
    <source>
        <dbReference type="Google" id="ProtNLM"/>
    </source>
</evidence>
<keyword evidence="1" id="KW-1133">Transmembrane helix</keyword>
<sequence length="87" mass="9541">MYITDHSPTTGVVTIVVILIAVAALGVLICGCWCYLLLQRIGQSEDEESIVGDGETKEPFLMVQYSNRGPQVEHKTKLAHNGTENHT</sequence>
<dbReference type="GO" id="GO:0005741">
    <property type="term" value="C:mitochondrial outer membrane"/>
    <property type="evidence" value="ECO:0007669"/>
    <property type="project" value="InterPro"/>
</dbReference>
<dbReference type="InterPro" id="IPR027435">
    <property type="entry name" value="Stannin_sf"/>
</dbReference>
<evidence type="ECO:0000256" key="1">
    <source>
        <dbReference type="SAM" id="Phobius"/>
    </source>
</evidence>
<dbReference type="InterPro" id="IPR015135">
    <property type="entry name" value="SNN_transmemb"/>
</dbReference>
<dbReference type="Pfam" id="PF09051">
    <property type="entry name" value="SNN_cytoplasm"/>
    <property type="match status" value="1"/>
</dbReference>
<dbReference type="InterPro" id="IPR015137">
    <property type="entry name" value="SNN_cytoplasm"/>
</dbReference>
<evidence type="ECO:0000313" key="5">
    <source>
        <dbReference type="EMBL" id="KAK6311649.1"/>
    </source>
</evidence>
<evidence type="ECO:0000259" key="4">
    <source>
        <dbReference type="Pfam" id="PF09051"/>
    </source>
</evidence>
<organism evidence="5 6">
    <name type="scientific">Coregonus suidteri</name>
    <dbReference type="NCBI Taxonomy" id="861788"/>
    <lineage>
        <taxon>Eukaryota</taxon>
        <taxon>Metazoa</taxon>
        <taxon>Chordata</taxon>
        <taxon>Craniata</taxon>
        <taxon>Vertebrata</taxon>
        <taxon>Euteleostomi</taxon>
        <taxon>Actinopterygii</taxon>
        <taxon>Neopterygii</taxon>
        <taxon>Teleostei</taxon>
        <taxon>Protacanthopterygii</taxon>
        <taxon>Salmoniformes</taxon>
        <taxon>Salmonidae</taxon>
        <taxon>Coregoninae</taxon>
        <taxon>Coregonus</taxon>
    </lineage>
</organism>
<reference evidence="5 6" key="1">
    <citation type="submission" date="2021-04" db="EMBL/GenBank/DDBJ databases">
        <authorList>
            <person name="De Guttry C."/>
            <person name="Zahm M."/>
            <person name="Klopp C."/>
            <person name="Cabau C."/>
            <person name="Louis A."/>
            <person name="Berthelot C."/>
            <person name="Parey E."/>
            <person name="Roest Crollius H."/>
            <person name="Montfort J."/>
            <person name="Robinson-Rechavi M."/>
            <person name="Bucao C."/>
            <person name="Bouchez O."/>
            <person name="Gislard M."/>
            <person name="Lluch J."/>
            <person name="Milhes M."/>
            <person name="Lampietro C."/>
            <person name="Lopez Roques C."/>
            <person name="Donnadieu C."/>
            <person name="Braasch I."/>
            <person name="Desvignes T."/>
            <person name="Postlethwait J."/>
            <person name="Bobe J."/>
            <person name="Wedekind C."/>
            <person name="Guiguen Y."/>
        </authorList>
    </citation>
    <scope>NUCLEOTIDE SEQUENCE [LARGE SCALE GENOMIC DNA]</scope>
    <source>
        <strain evidence="5">Cs_M1</strain>
        <tissue evidence="5">Blood</tissue>
    </source>
</reference>
<comment type="caution">
    <text evidence="5">The sequence shown here is derived from an EMBL/GenBank/DDBJ whole genome shotgun (WGS) entry which is preliminary data.</text>
</comment>
<keyword evidence="6" id="KW-1185">Reference proteome</keyword>
<feature type="domain" description="Stannin cytoplasmic" evidence="4">
    <location>
        <begin position="61"/>
        <end position="86"/>
    </location>
</feature>
<evidence type="ECO:0000313" key="6">
    <source>
        <dbReference type="Proteomes" id="UP001356427"/>
    </source>
</evidence>
<keyword evidence="1" id="KW-0812">Transmembrane</keyword>
<dbReference type="InterPro" id="IPR038747">
    <property type="entry name" value="Stannin"/>
</dbReference>
<gene>
    <name evidence="5" type="ORF">J4Q44_G00173130</name>
</gene>
<protein>
    <recommendedName>
        <fullName evidence="7">Stannin</fullName>
    </recommendedName>
</protein>
<dbReference type="EMBL" id="JAGTTL010000015">
    <property type="protein sequence ID" value="KAK6311649.1"/>
    <property type="molecule type" value="Genomic_DNA"/>
</dbReference>
<dbReference type="PANTHER" id="PTHR28564:SF1">
    <property type="entry name" value="STANNIN"/>
    <property type="match status" value="1"/>
</dbReference>
<dbReference type="Pfam" id="PF09050">
    <property type="entry name" value="SNN_linker"/>
    <property type="match status" value="1"/>
</dbReference>
<dbReference type="Gene3D" id="4.10.280.20">
    <property type="entry name" value="membrane protein stannin"/>
    <property type="match status" value="1"/>
</dbReference>
<dbReference type="Pfam" id="PF09049">
    <property type="entry name" value="SNN_transmemb"/>
    <property type="match status" value="1"/>
</dbReference>
<name>A0AAN8LLH5_9TELE</name>
<proteinExistence type="predicted"/>
<feature type="domain" description="Stannin transmembrane" evidence="2">
    <location>
        <begin position="3"/>
        <end position="33"/>
    </location>
</feature>
<dbReference type="PANTHER" id="PTHR28564">
    <property type="entry name" value="STANNIN"/>
    <property type="match status" value="1"/>
</dbReference>
<dbReference type="AlphaFoldDB" id="A0AAN8LLH5"/>
<evidence type="ECO:0000259" key="2">
    <source>
        <dbReference type="Pfam" id="PF09049"/>
    </source>
</evidence>
<keyword evidence="1" id="KW-0472">Membrane</keyword>